<protein>
    <recommendedName>
        <fullName evidence="7">Peptide methionine sulfoxide reductase MsrA</fullName>
        <shortName evidence="7">Protein-methionine-S-oxide reductase</shortName>
        <ecNumber evidence="7">1.8.4.11</ecNumber>
    </recommendedName>
    <alternativeName>
        <fullName evidence="7">Peptide-methionine (S)-S-oxide reductase</fullName>
        <shortName evidence="7">Peptide Met(O) reductase</shortName>
    </alternativeName>
</protein>
<comment type="caution">
    <text evidence="9">The sequence shown here is derived from an EMBL/GenBank/DDBJ whole genome shotgun (WGS) entry which is preliminary data.</text>
</comment>
<dbReference type="PANTHER" id="PTHR43774:SF1">
    <property type="entry name" value="PEPTIDE METHIONINE SULFOXIDE REDUCTASE MSRA 2"/>
    <property type="match status" value="1"/>
</dbReference>
<dbReference type="SUPFAM" id="SSF55068">
    <property type="entry name" value="Peptide methionine sulfoxide reductase"/>
    <property type="match status" value="1"/>
</dbReference>
<sequence length="309" mass="34600">MKIVGISCCLILLSFFGRGVIAMEHIQSPYGPLSVEEKQVILNHGTERAFTGCYTDTFECGVYACRNCGASLYRSDDKFHSGCGWPAFDDEIPGAVRRLSDPGDSRTEILCAGCGAHLGHVFSGEQFTAKDIRHCVNSLSLRFEPQQGGRLGRAVFAGGCFWGVEAMLARLPGVAAVTSGYTGGKVANPSYRQVCSGKTGHVEAVEVVFDRKQTDFETLCRCFLEIHDPTQEDRQGPDIGPQYRSAIFYLDEEQEKTAERLLELLRRKGYRIVTRVEKFERFWNAEPGHQDYYRRNGQTPYCHSYTGRF</sequence>
<dbReference type="HAMAP" id="MF_01401">
    <property type="entry name" value="MsrA"/>
    <property type="match status" value="1"/>
</dbReference>
<evidence type="ECO:0000259" key="8">
    <source>
        <dbReference type="PROSITE" id="PS51790"/>
    </source>
</evidence>
<reference evidence="9 10" key="1">
    <citation type="submission" date="2020-04" db="EMBL/GenBank/DDBJ databases">
        <authorList>
            <person name="Hitch T.C.A."/>
            <person name="Wylensek D."/>
            <person name="Clavel T."/>
        </authorList>
    </citation>
    <scope>NUCLEOTIDE SEQUENCE [LARGE SCALE GENOMIC DNA]</scope>
    <source>
        <strain evidence="9 10">COR2-253-APC-1A</strain>
    </source>
</reference>
<dbReference type="InterPro" id="IPR002579">
    <property type="entry name" value="Met_Sox_Rdtase_MsrB_dom"/>
</dbReference>
<dbReference type="Pfam" id="PF01641">
    <property type="entry name" value="SelR"/>
    <property type="match status" value="1"/>
</dbReference>
<name>A0A848AWW5_9BACT</name>
<dbReference type="EC" id="1.8.4.11" evidence="7"/>
<evidence type="ECO:0000256" key="1">
    <source>
        <dbReference type="ARBA" id="ARBA00023002"/>
    </source>
</evidence>
<gene>
    <name evidence="7" type="primary">msrA</name>
    <name evidence="9" type="ORF">HF882_13845</name>
</gene>
<dbReference type="PANTHER" id="PTHR43774">
    <property type="entry name" value="PEPTIDE METHIONINE SULFOXIDE REDUCTASE"/>
    <property type="match status" value="1"/>
</dbReference>
<dbReference type="AlphaFoldDB" id="A0A848AWW5"/>
<evidence type="ECO:0000313" key="9">
    <source>
        <dbReference type="EMBL" id="NMD87668.1"/>
    </source>
</evidence>
<dbReference type="SUPFAM" id="SSF51316">
    <property type="entry name" value="Mss4-like"/>
    <property type="match status" value="1"/>
</dbReference>
<feature type="domain" description="MsrB" evidence="8">
    <location>
        <begin position="26"/>
        <end position="146"/>
    </location>
</feature>
<dbReference type="NCBIfam" id="TIGR00401">
    <property type="entry name" value="msrA"/>
    <property type="match status" value="1"/>
</dbReference>
<dbReference type="GO" id="GO:0008113">
    <property type="term" value="F:peptide-methionine (S)-S-oxide reductase activity"/>
    <property type="evidence" value="ECO:0007669"/>
    <property type="project" value="UniProtKB-UniRule"/>
</dbReference>
<evidence type="ECO:0000256" key="4">
    <source>
        <dbReference type="ARBA" id="ARBA00047806"/>
    </source>
</evidence>
<dbReference type="NCBIfam" id="NF004042">
    <property type="entry name" value="PRK05550.1"/>
    <property type="match status" value="1"/>
</dbReference>
<dbReference type="InterPro" id="IPR036509">
    <property type="entry name" value="Met_Sox_Rdtase_MsrA_sf"/>
</dbReference>
<dbReference type="PROSITE" id="PS51790">
    <property type="entry name" value="MSRB"/>
    <property type="match status" value="1"/>
</dbReference>
<dbReference type="Gene3D" id="2.170.150.20">
    <property type="entry name" value="Peptide methionine sulfoxide reductase"/>
    <property type="match status" value="1"/>
</dbReference>
<dbReference type="InterPro" id="IPR002569">
    <property type="entry name" value="Met_Sox_Rdtase_MsrA_dom"/>
</dbReference>
<comment type="catalytic activity">
    <reaction evidence="5">
        <text>L-methionyl-[protein] + [thioredoxin]-disulfide + H2O = L-methionyl-(R)-S-oxide-[protein] + [thioredoxin]-dithiol</text>
        <dbReference type="Rhea" id="RHEA:24164"/>
        <dbReference type="Rhea" id="RHEA-COMP:10698"/>
        <dbReference type="Rhea" id="RHEA-COMP:10700"/>
        <dbReference type="Rhea" id="RHEA-COMP:12313"/>
        <dbReference type="Rhea" id="RHEA-COMP:12314"/>
        <dbReference type="ChEBI" id="CHEBI:15377"/>
        <dbReference type="ChEBI" id="CHEBI:16044"/>
        <dbReference type="ChEBI" id="CHEBI:29950"/>
        <dbReference type="ChEBI" id="CHEBI:45764"/>
        <dbReference type="ChEBI" id="CHEBI:50058"/>
        <dbReference type="EC" id="1.8.4.12"/>
    </reaction>
</comment>
<proteinExistence type="inferred from homology"/>
<evidence type="ECO:0000256" key="7">
    <source>
        <dbReference type="HAMAP-Rule" id="MF_01401"/>
    </source>
</evidence>
<accession>A0A848AWW5</accession>
<comment type="catalytic activity">
    <reaction evidence="4 7">
        <text>L-methionyl-[protein] + [thioredoxin]-disulfide + H2O = L-methionyl-(S)-S-oxide-[protein] + [thioredoxin]-dithiol</text>
        <dbReference type="Rhea" id="RHEA:14217"/>
        <dbReference type="Rhea" id="RHEA-COMP:10698"/>
        <dbReference type="Rhea" id="RHEA-COMP:10700"/>
        <dbReference type="Rhea" id="RHEA-COMP:12313"/>
        <dbReference type="Rhea" id="RHEA-COMP:12315"/>
        <dbReference type="ChEBI" id="CHEBI:15377"/>
        <dbReference type="ChEBI" id="CHEBI:16044"/>
        <dbReference type="ChEBI" id="CHEBI:29950"/>
        <dbReference type="ChEBI" id="CHEBI:44120"/>
        <dbReference type="ChEBI" id="CHEBI:50058"/>
        <dbReference type="EC" id="1.8.4.11"/>
    </reaction>
</comment>
<dbReference type="NCBIfam" id="NF004036">
    <property type="entry name" value="PRK05508.1"/>
    <property type="match status" value="1"/>
</dbReference>
<feature type="active site" evidence="7">
    <location>
        <position position="160"/>
    </location>
</feature>
<organism evidence="9 10">
    <name type="scientific">Victivallis vadensis</name>
    <dbReference type="NCBI Taxonomy" id="172901"/>
    <lineage>
        <taxon>Bacteria</taxon>
        <taxon>Pseudomonadati</taxon>
        <taxon>Lentisphaerota</taxon>
        <taxon>Lentisphaeria</taxon>
        <taxon>Victivallales</taxon>
        <taxon>Victivallaceae</taxon>
        <taxon>Victivallis</taxon>
    </lineage>
</organism>
<dbReference type="EMBL" id="JABAEW010000028">
    <property type="protein sequence ID" value="NMD87668.1"/>
    <property type="molecule type" value="Genomic_DNA"/>
</dbReference>
<keyword evidence="2" id="KW-0511">Multifunctional enzyme</keyword>
<dbReference type="InterPro" id="IPR011057">
    <property type="entry name" value="Mss4-like_sf"/>
</dbReference>
<dbReference type="GO" id="GO:0033743">
    <property type="term" value="F:peptide-methionine (R)-S-oxide reductase activity"/>
    <property type="evidence" value="ECO:0007669"/>
    <property type="project" value="UniProtKB-EC"/>
</dbReference>
<dbReference type="Gene3D" id="3.30.1060.10">
    <property type="entry name" value="Peptide methionine sulphoxide reductase MsrA"/>
    <property type="match status" value="1"/>
</dbReference>
<evidence type="ECO:0000256" key="2">
    <source>
        <dbReference type="ARBA" id="ARBA00023268"/>
    </source>
</evidence>
<dbReference type="Pfam" id="PF01625">
    <property type="entry name" value="PMSR"/>
    <property type="match status" value="1"/>
</dbReference>
<evidence type="ECO:0000256" key="6">
    <source>
        <dbReference type="ARBA" id="ARBA00048782"/>
    </source>
</evidence>
<dbReference type="Proteomes" id="UP000576225">
    <property type="component" value="Unassembled WGS sequence"/>
</dbReference>
<comment type="catalytic activity">
    <reaction evidence="6 7">
        <text>[thioredoxin]-disulfide + L-methionine + H2O = L-methionine (S)-S-oxide + [thioredoxin]-dithiol</text>
        <dbReference type="Rhea" id="RHEA:19993"/>
        <dbReference type="Rhea" id="RHEA-COMP:10698"/>
        <dbReference type="Rhea" id="RHEA-COMP:10700"/>
        <dbReference type="ChEBI" id="CHEBI:15377"/>
        <dbReference type="ChEBI" id="CHEBI:29950"/>
        <dbReference type="ChEBI" id="CHEBI:50058"/>
        <dbReference type="ChEBI" id="CHEBI:57844"/>
        <dbReference type="ChEBI" id="CHEBI:58772"/>
        <dbReference type="EC" id="1.8.4.11"/>
    </reaction>
</comment>
<evidence type="ECO:0000313" key="10">
    <source>
        <dbReference type="Proteomes" id="UP000576225"/>
    </source>
</evidence>
<comment type="similarity">
    <text evidence="7">Belongs to the MsrA Met sulfoxide reductase family.</text>
</comment>
<comment type="function">
    <text evidence="3 7">Has an important function as a repair enzyme for proteins that have been inactivated by oxidation. Catalyzes the reversible oxidation-reduction of methionine sulfoxide in proteins to methionine.</text>
</comment>
<evidence type="ECO:0000256" key="5">
    <source>
        <dbReference type="ARBA" id="ARBA00048488"/>
    </source>
</evidence>
<evidence type="ECO:0000256" key="3">
    <source>
        <dbReference type="ARBA" id="ARBA00024679"/>
    </source>
</evidence>
<keyword evidence="1 7" id="KW-0560">Oxidoreductase</keyword>